<dbReference type="Pfam" id="PF07019">
    <property type="entry name" value="EMC6"/>
    <property type="match status" value="1"/>
</dbReference>
<dbReference type="OMA" id="WIVTHTA"/>
<evidence type="ECO:0000313" key="9">
    <source>
        <dbReference type="EMBL" id="CDF32827.1"/>
    </source>
</evidence>
<feature type="transmembrane region" description="Helical" evidence="8">
    <location>
        <begin position="119"/>
        <end position="138"/>
    </location>
</feature>
<feature type="compositionally biased region" description="Basic and acidic residues" evidence="7">
    <location>
        <begin position="14"/>
        <end position="26"/>
    </location>
</feature>
<keyword evidence="4" id="KW-0256">Endoplasmic reticulum</keyword>
<dbReference type="OrthoDB" id="286395at2759"/>
<evidence type="ECO:0000256" key="3">
    <source>
        <dbReference type="ARBA" id="ARBA00022692"/>
    </source>
</evidence>
<gene>
    <name evidence="9" type="ORF">CHC_T00001441001</name>
</gene>
<feature type="transmembrane region" description="Helical" evidence="8">
    <location>
        <begin position="63"/>
        <end position="88"/>
    </location>
</feature>
<name>R7Q2M0_CHOCR</name>
<dbReference type="Proteomes" id="UP000012073">
    <property type="component" value="Unassembled WGS sequence"/>
</dbReference>
<sequence>MGVRSRPGKGSAKPADKGKAHTEAKPETPPPVSRLLWGKVLDKTYELTPQEALNASHWLRQTIAVAFGTIFGVLQLTGAPCVMTFILAGAMLPPVLLSITNEIDAEEISAVGSIQTEGMMPAFALFLLSWILSYTVCLPPASS</sequence>
<evidence type="ECO:0000313" key="10">
    <source>
        <dbReference type="Proteomes" id="UP000012073"/>
    </source>
</evidence>
<dbReference type="GO" id="GO:0097250">
    <property type="term" value="P:mitochondrial respirasome assembly"/>
    <property type="evidence" value="ECO:0007669"/>
    <property type="project" value="InterPro"/>
</dbReference>
<dbReference type="RefSeq" id="XP_005712628.1">
    <property type="nucleotide sequence ID" value="XM_005712571.1"/>
</dbReference>
<dbReference type="EMBL" id="HG001592">
    <property type="protein sequence ID" value="CDF32827.1"/>
    <property type="molecule type" value="Genomic_DNA"/>
</dbReference>
<reference evidence="10" key="1">
    <citation type="journal article" date="2013" name="Proc. Natl. Acad. Sci. U.S.A.">
        <title>Genome structure and metabolic features in the red seaweed Chondrus crispus shed light on evolution of the Archaeplastida.</title>
        <authorList>
            <person name="Collen J."/>
            <person name="Porcel B."/>
            <person name="Carre W."/>
            <person name="Ball S.G."/>
            <person name="Chaparro C."/>
            <person name="Tonon T."/>
            <person name="Barbeyron T."/>
            <person name="Michel G."/>
            <person name="Noel B."/>
            <person name="Valentin K."/>
            <person name="Elias M."/>
            <person name="Artiguenave F."/>
            <person name="Arun A."/>
            <person name="Aury J.M."/>
            <person name="Barbosa-Neto J.F."/>
            <person name="Bothwell J.H."/>
            <person name="Bouget F.Y."/>
            <person name="Brillet L."/>
            <person name="Cabello-Hurtado F."/>
            <person name="Capella-Gutierrez S."/>
            <person name="Charrier B."/>
            <person name="Cladiere L."/>
            <person name="Cock J.M."/>
            <person name="Coelho S.M."/>
            <person name="Colleoni C."/>
            <person name="Czjzek M."/>
            <person name="Da Silva C."/>
            <person name="Delage L."/>
            <person name="Denoeud F."/>
            <person name="Deschamps P."/>
            <person name="Dittami S.M."/>
            <person name="Gabaldon T."/>
            <person name="Gachon C.M."/>
            <person name="Groisillier A."/>
            <person name="Herve C."/>
            <person name="Jabbari K."/>
            <person name="Katinka M."/>
            <person name="Kloareg B."/>
            <person name="Kowalczyk N."/>
            <person name="Labadie K."/>
            <person name="Leblanc C."/>
            <person name="Lopez P.J."/>
            <person name="McLachlan D.H."/>
            <person name="Meslet-Cladiere L."/>
            <person name="Moustafa A."/>
            <person name="Nehr Z."/>
            <person name="Nyvall Collen P."/>
            <person name="Panaud O."/>
            <person name="Partensky F."/>
            <person name="Poulain J."/>
            <person name="Rensing S.A."/>
            <person name="Rousvoal S."/>
            <person name="Samson G."/>
            <person name="Symeonidi A."/>
            <person name="Weissenbach J."/>
            <person name="Zambounis A."/>
            <person name="Wincker P."/>
            <person name="Boyen C."/>
        </authorList>
    </citation>
    <scope>NUCLEOTIDE SEQUENCE [LARGE SCALE GENOMIC DNA]</scope>
    <source>
        <strain evidence="10">cv. Stackhouse</strain>
    </source>
</reference>
<comment type="subcellular location">
    <subcellularLocation>
        <location evidence="1">Endoplasmic reticulum membrane</location>
        <topology evidence="1">Multi-pass membrane protein</topology>
    </subcellularLocation>
</comment>
<dbReference type="STRING" id="2769.R7Q2M0"/>
<dbReference type="InterPro" id="IPR010742">
    <property type="entry name" value="RCAF1"/>
</dbReference>
<evidence type="ECO:0000256" key="1">
    <source>
        <dbReference type="ARBA" id="ARBA00004477"/>
    </source>
</evidence>
<dbReference type="Gramene" id="CDF32827">
    <property type="protein sequence ID" value="CDF32827"/>
    <property type="gene ID" value="CHC_T00001441001"/>
</dbReference>
<accession>R7Q2M0</accession>
<organism evidence="9 10">
    <name type="scientific">Chondrus crispus</name>
    <name type="common">Carrageen Irish moss</name>
    <name type="synonym">Polymorpha crispa</name>
    <dbReference type="NCBI Taxonomy" id="2769"/>
    <lineage>
        <taxon>Eukaryota</taxon>
        <taxon>Rhodophyta</taxon>
        <taxon>Florideophyceae</taxon>
        <taxon>Rhodymeniophycidae</taxon>
        <taxon>Gigartinales</taxon>
        <taxon>Gigartinaceae</taxon>
        <taxon>Chondrus</taxon>
    </lineage>
</organism>
<keyword evidence="10" id="KW-1185">Reference proteome</keyword>
<evidence type="ECO:0000256" key="5">
    <source>
        <dbReference type="ARBA" id="ARBA00022989"/>
    </source>
</evidence>
<dbReference type="PANTHER" id="PTHR12906:SF0">
    <property type="entry name" value="GEL COMPLEX SUBUNIT OPTI"/>
    <property type="match status" value="1"/>
</dbReference>
<feature type="region of interest" description="Disordered" evidence="7">
    <location>
        <begin position="1"/>
        <end position="31"/>
    </location>
</feature>
<dbReference type="AlphaFoldDB" id="R7Q2M0"/>
<evidence type="ECO:0000256" key="6">
    <source>
        <dbReference type="ARBA" id="ARBA00023136"/>
    </source>
</evidence>
<keyword evidence="6 8" id="KW-0472">Membrane</keyword>
<dbReference type="PANTHER" id="PTHR12906">
    <property type="entry name" value="PROTEIN C20ORF24 RAB5-INTERACTING PROTEIN"/>
    <property type="match status" value="1"/>
</dbReference>
<dbReference type="GO" id="GO:0005739">
    <property type="term" value="C:mitochondrion"/>
    <property type="evidence" value="ECO:0007669"/>
    <property type="project" value="GOC"/>
</dbReference>
<evidence type="ECO:0000256" key="7">
    <source>
        <dbReference type="SAM" id="MobiDB-lite"/>
    </source>
</evidence>
<evidence type="ECO:0000256" key="4">
    <source>
        <dbReference type="ARBA" id="ARBA00022824"/>
    </source>
</evidence>
<dbReference type="KEGG" id="ccp:CHC_T00001441001"/>
<dbReference type="GeneID" id="17320344"/>
<evidence type="ECO:0000256" key="2">
    <source>
        <dbReference type="ARBA" id="ARBA00009436"/>
    </source>
</evidence>
<protein>
    <submittedName>
        <fullName evidence="9">Uncharacterized protein</fullName>
    </submittedName>
</protein>
<dbReference type="PhylomeDB" id="R7Q2M0"/>
<keyword evidence="5 8" id="KW-1133">Transmembrane helix</keyword>
<proteinExistence type="inferred from homology"/>
<dbReference type="InterPro" id="IPR029008">
    <property type="entry name" value="EMC6-like"/>
</dbReference>
<keyword evidence="3 8" id="KW-0812">Transmembrane</keyword>
<evidence type="ECO:0000256" key="8">
    <source>
        <dbReference type="SAM" id="Phobius"/>
    </source>
</evidence>
<comment type="similarity">
    <text evidence="2">Belongs to the EMC6 family.</text>
</comment>
<dbReference type="GO" id="GO:0005789">
    <property type="term" value="C:endoplasmic reticulum membrane"/>
    <property type="evidence" value="ECO:0007669"/>
    <property type="project" value="UniProtKB-SubCell"/>
</dbReference>